<dbReference type="Pfam" id="PF13508">
    <property type="entry name" value="Acetyltransf_7"/>
    <property type="match status" value="1"/>
</dbReference>
<organism evidence="4 5">
    <name type="scientific">Thetidibacter halocola</name>
    <dbReference type="NCBI Taxonomy" id="2827239"/>
    <lineage>
        <taxon>Bacteria</taxon>
        <taxon>Pseudomonadati</taxon>
        <taxon>Pseudomonadota</taxon>
        <taxon>Alphaproteobacteria</taxon>
        <taxon>Rhodobacterales</taxon>
        <taxon>Roseobacteraceae</taxon>
        <taxon>Thetidibacter</taxon>
    </lineage>
</organism>
<feature type="domain" description="N-acetyltransferase" evidence="3">
    <location>
        <begin position="3"/>
        <end position="146"/>
    </location>
</feature>
<evidence type="ECO:0000256" key="1">
    <source>
        <dbReference type="ARBA" id="ARBA00022679"/>
    </source>
</evidence>
<evidence type="ECO:0000313" key="5">
    <source>
        <dbReference type="Proteomes" id="UP000681356"/>
    </source>
</evidence>
<dbReference type="PANTHER" id="PTHR43877">
    <property type="entry name" value="AMINOALKYLPHOSPHONATE N-ACETYLTRANSFERASE-RELATED-RELATED"/>
    <property type="match status" value="1"/>
</dbReference>
<dbReference type="InterPro" id="IPR016181">
    <property type="entry name" value="Acyl_CoA_acyltransferase"/>
</dbReference>
<dbReference type="InterPro" id="IPR000182">
    <property type="entry name" value="GNAT_dom"/>
</dbReference>
<gene>
    <name evidence="4" type="ORF">KB874_19655</name>
</gene>
<dbReference type="GO" id="GO:0016747">
    <property type="term" value="F:acyltransferase activity, transferring groups other than amino-acyl groups"/>
    <property type="evidence" value="ECO:0007669"/>
    <property type="project" value="InterPro"/>
</dbReference>
<sequence>MSLRLRPARSTDAGKLGAMIGDAVAARDWKPRLHTAAQDIAHAGQMIERGWVTVAEIDDAVVGFLAREGGFVHALFVSDDAQGRGVGAALLAAAKDEAMDLTLWTFQANLGARRFYAREGFVEIARGDGRGNDERLPDVQLYWTRAGAKAKEAAHG</sequence>
<name>A0A8J8BBK4_9RHOB</name>
<evidence type="ECO:0000259" key="3">
    <source>
        <dbReference type="PROSITE" id="PS51186"/>
    </source>
</evidence>
<accession>A0A8J8BBK4</accession>
<dbReference type="Gene3D" id="3.40.630.30">
    <property type="match status" value="1"/>
</dbReference>
<proteinExistence type="predicted"/>
<dbReference type="RefSeq" id="WP_212538271.1">
    <property type="nucleotide sequence ID" value="NZ_JAGTUU010000009.1"/>
</dbReference>
<dbReference type="AlphaFoldDB" id="A0A8J8BBK4"/>
<evidence type="ECO:0000256" key="2">
    <source>
        <dbReference type="ARBA" id="ARBA00023315"/>
    </source>
</evidence>
<comment type="caution">
    <text evidence="4">The sequence shown here is derived from an EMBL/GenBank/DDBJ whole genome shotgun (WGS) entry which is preliminary data.</text>
</comment>
<dbReference type="PANTHER" id="PTHR43877:SF2">
    <property type="entry name" value="AMINOALKYLPHOSPHONATE N-ACETYLTRANSFERASE-RELATED"/>
    <property type="match status" value="1"/>
</dbReference>
<keyword evidence="2" id="KW-0012">Acyltransferase</keyword>
<dbReference type="Proteomes" id="UP000681356">
    <property type="component" value="Unassembled WGS sequence"/>
</dbReference>
<dbReference type="SUPFAM" id="SSF55729">
    <property type="entry name" value="Acyl-CoA N-acyltransferases (Nat)"/>
    <property type="match status" value="1"/>
</dbReference>
<dbReference type="PROSITE" id="PS51186">
    <property type="entry name" value="GNAT"/>
    <property type="match status" value="1"/>
</dbReference>
<keyword evidence="5" id="KW-1185">Reference proteome</keyword>
<dbReference type="EMBL" id="JAGTUU010000009">
    <property type="protein sequence ID" value="MBS0126303.1"/>
    <property type="molecule type" value="Genomic_DNA"/>
</dbReference>
<reference evidence="4" key="1">
    <citation type="submission" date="2021-04" db="EMBL/GenBank/DDBJ databases">
        <authorList>
            <person name="Yoon J."/>
        </authorList>
    </citation>
    <scope>NUCLEOTIDE SEQUENCE</scope>
    <source>
        <strain evidence="4">KMU-90</strain>
    </source>
</reference>
<evidence type="ECO:0000313" key="4">
    <source>
        <dbReference type="EMBL" id="MBS0126303.1"/>
    </source>
</evidence>
<dbReference type="CDD" id="cd04301">
    <property type="entry name" value="NAT_SF"/>
    <property type="match status" value="1"/>
</dbReference>
<keyword evidence="1" id="KW-0808">Transferase</keyword>
<dbReference type="InterPro" id="IPR050832">
    <property type="entry name" value="Bact_Acetyltransf"/>
</dbReference>
<protein>
    <submittedName>
        <fullName evidence="4">GNAT family N-acetyltransferase</fullName>
    </submittedName>
</protein>